<keyword evidence="2" id="KW-0067">ATP-binding</keyword>
<sequence length="413" mass="45333">MNMDSETPQTNGDKAWQKTMPPQNELPFDHRSCTSRDLTFDFAKSAFRSAGIKWTDQNLDRLHLFDTQQQATNTALLLSDQCPYLIKCAVFKGDTKSKLTRRQNLSGSLLAQINAIMTFLNACIPEAIWPETALRESVINAVLHRDYDKNGPILVSVFASNIEIISPGGLVDDFEVNDLLNGVSEPRNAWLADVFEALNLCENYGTGVQRILDSYSQSLASPQLRVGPGSVAMILPRPVSESFWPDPRIDDETTQDTFDESSSNDFPTDSGKAKRYAFPSGGHLFTTVPSEALTGSRVLSAASLPSLIFAGAKAYQTAESRPMPLSHDRSASIPPNQDPSSSDDSQSAHLQIESIDEMTMALIAEQGKPLSRKQIQSNLGTDAGQTSYVLKKLVKQGRLRQIGHSKTAKYSLS</sequence>
<feature type="compositionally biased region" description="Low complexity" evidence="1">
    <location>
        <begin position="332"/>
        <end position="347"/>
    </location>
</feature>
<dbReference type="Pfam" id="PF13749">
    <property type="entry name" value="HATPase_c_4"/>
    <property type="match status" value="1"/>
</dbReference>
<dbReference type="RefSeq" id="WP_091847152.1">
    <property type="nucleotide sequence ID" value="NZ_FMBL01000001.1"/>
</dbReference>
<reference evidence="3" key="1">
    <citation type="submission" date="2016-08" db="EMBL/GenBank/DDBJ databases">
        <authorList>
            <person name="Varghese N."/>
            <person name="Submissions Spin"/>
        </authorList>
    </citation>
    <scope>NUCLEOTIDE SEQUENCE [LARGE SCALE GENOMIC DNA]</scope>
    <source>
        <strain evidence="3">R-52791</strain>
    </source>
</reference>
<feature type="region of interest" description="Disordered" evidence="1">
    <location>
        <begin position="1"/>
        <end position="24"/>
    </location>
</feature>
<dbReference type="InterPro" id="IPR038475">
    <property type="entry name" value="RecG_C_sf"/>
</dbReference>
<gene>
    <name evidence="2" type="ORF">GA0061077_0266</name>
</gene>
<protein>
    <submittedName>
        <fullName evidence="2">Putative ATP-dependent DNA helicase recG C-terminal</fullName>
    </submittedName>
</protein>
<dbReference type="Gene3D" id="3.30.565.60">
    <property type="match status" value="1"/>
</dbReference>
<evidence type="ECO:0000256" key="1">
    <source>
        <dbReference type="SAM" id="MobiDB-lite"/>
    </source>
</evidence>
<organism evidence="2 3">
    <name type="scientific">Bifidobacterium commune</name>
    <dbReference type="NCBI Taxonomy" id="1505727"/>
    <lineage>
        <taxon>Bacteria</taxon>
        <taxon>Bacillati</taxon>
        <taxon>Actinomycetota</taxon>
        <taxon>Actinomycetes</taxon>
        <taxon>Bifidobacteriales</taxon>
        <taxon>Bifidobacteriaceae</taxon>
        <taxon>Bifidobacterium</taxon>
    </lineage>
</organism>
<feature type="region of interest" description="Disordered" evidence="1">
    <location>
        <begin position="243"/>
        <end position="273"/>
    </location>
</feature>
<dbReference type="EMBL" id="FMBL01000001">
    <property type="protein sequence ID" value="SCC78451.1"/>
    <property type="molecule type" value="Genomic_DNA"/>
</dbReference>
<proteinExistence type="predicted"/>
<dbReference type="PANTHER" id="PTHR30595:SF6">
    <property type="entry name" value="SCHLAFEN ALBA-2 DOMAIN-CONTAINING PROTEIN"/>
    <property type="match status" value="1"/>
</dbReference>
<accession>A0A1C4H0M4</accession>
<dbReference type="Proteomes" id="UP000242610">
    <property type="component" value="Unassembled WGS sequence"/>
</dbReference>
<dbReference type="AlphaFoldDB" id="A0A1C4H0M4"/>
<evidence type="ECO:0000313" key="2">
    <source>
        <dbReference type="EMBL" id="SCC78451.1"/>
    </source>
</evidence>
<dbReference type="GO" id="GO:0004386">
    <property type="term" value="F:helicase activity"/>
    <property type="evidence" value="ECO:0007669"/>
    <property type="project" value="UniProtKB-KW"/>
</dbReference>
<keyword evidence="3" id="KW-1185">Reference proteome</keyword>
<dbReference type="OrthoDB" id="9805115at2"/>
<dbReference type="PANTHER" id="PTHR30595">
    <property type="entry name" value="GLPR-RELATED TRANSCRIPTIONAL REPRESSOR"/>
    <property type="match status" value="1"/>
</dbReference>
<keyword evidence="2" id="KW-0547">Nucleotide-binding</keyword>
<dbReference type="Gene3D" id="1.10.10.10">
    <property type="entry name" value="Winged helix-like DNA-binding domain superfamily/Winged helix DNA-binding domain"/>
    <property type="match status" value="1"/>
</dbReference>
<keyword evidence="2" id="KW-0347">Helicase</keyword>
<evidence type="ECO:0000313" key="3">
    <source>
        <dbReference type="Proteomes" id="UP000242610"/>
    </source>
</evidence>
<name>A0A1C4H0M4_9BIFI</name>
<feature type="compositionally biased region" description="Polar residues" evidence="1">
    <location>
        <begin position="1"/>
        <end position="12"/>
    </location>
</feature>
<dbReference type="InterPro" id="IPR036388">
    <property type="entry name" value="WH-like_DNA-bd_sf"/>
</dbReference>
<feature type="region of interest" description="Disordered" evidence="1">
    <location>
        <begin position="319"/>
        <end position="348"/>
    </location>
</feature>
<dbReference type="STRING" id="1505727.GA0061077_0266"/>
<keyword evidence="2" id="KW-0378">Hydrolase</keyword>